<dbReference type="PANTHER" id="PTHR15288:SF20">
    <property type="entry name" value="UDENN DOMAIN-CONTAINING PROTEIN"/>
    <property type="match status" value="1"/>
</dbReference>
<reference evidence="2" key="1">
    <citation type="submission" date="2021-01" db="EMBL/GenBank/DDBJ databases">
        <authorList>
            <person name="Corre E."/>
            <person name="Pelletier E."/>
            <person name="Niang G."/>
            <person name="Scheremetjew M."/>
            <person name="Finn R."/>
            <person name="Kale V."/>
            <person name="Holt S."/>
            <person name="Cochrane G."/>
            <person name="Meng A."/>
            <person name="Brown T."/>
            <person name="Cohen L."/>
        </authorList>
    </citation>
    <scope>NUCLEOTIDE SEQUENCE</scope>
    <source>
        <strain evidence="2">SoJaBio B1-5/56/2</strain>
    </source>
</reference>
<accession>A0A7S4KU55</accession>
<evidence type="ECO:0000259" key="1">
    <source>
        <dbReference type="PROSITE" id="PS50211"/>
    </source>
</evidence>
<dbReference type="InterPro" id="IPR051942">
    <property type="entry name" value="DENN_domain_containing_2"/>
</dbReference>
<dbReference type="PANTHER" id="PTHR15288">
    <property type="entry name" value="DENN DOMAIN-CONTAINING PROTEIN 2"/>
    <property type="match status" value="1"/>
</dbReference>
<organism evidence="2">
    <name type="scientific">Paramoeba aestuarina</name>
    <dbReference type="NCBI Taxonomy" id="180227"/>
    <lineage>
        <taxon>Eukaryota</taxon>
        <taxon>Amoebozoa</taxon>
        <taxon>Discosea</taxon>
        <taxon>Flabellinia</taxon>
        <taxon>Dactylopodida</taxon>
        <taxon>Paramoebidae</taxon>
        <taxon>Paramoeba</taxon>
    </lineage>
</organism>
<feature type="domain" description="UDENN" evidence="1">
    <location>
        <begin position="1"/>
        <end position="289"/>
    </location>
</feature>
<sequence length="289" mass="32883">METFDLFWMPKNIQKLTFRCPPIRENMRGELGVEGTMIADWCLLTTFRALSLPSLLSIFSSALLEKPILFVSSNLWLLSSVVFSVSVLLQPLKWQGLQAPILPSKMHDLLDAPVPYLFGVQKIPEKRNLLGTAYDRSEWEGVIVDIERNTVIVKNNPLSSLPQVSKLEKKLKVHAESLYTPNQVFHPATVTMKEMNTVNDVLWCFLQYTKWLSDAISASLLVAFKDIFGADFSMKTTISASATIAEHGEYKRKKEVALLKFLKKIAPQNQAFVDKFIQTQMFTDYSEKK</sequence>
<gene>
    <name evidence="2" type="ORF">NAES01612_LOCUS11068</name>
</gene>
<protein>
    <recommendedName>
        <fullName evidence="1">UDENN domain-containing protein</fullName>
    </recommendedName>
</protein>
<evidence type="ECO:0000313" key="2">
    <source>
        <dbReference type="EMBL" id="CAE2304868.1"/>
    </source>
</evidence>
<dbReference type="InterPro" id="IPR037516">
    <property type="entry name" value="Tripartite_DENN"/>
</dbReference>
<dbReference type="InterPro" id="IPR001194">
    <property type="entry name" value="cDENN_dom"/>
</dbReference>
<dbReference type="EMBL" id="HBKR01016731">
    <property type="protein sequence ID" value="CAE2304868.1"/>
    <property type="molecule type" value="Transcribed_RNA"/>
</dbReference>
<dbReference type="AlphaFoldDB" id="A0A7S4KU55"/>
<name>A0A7S4KU55_9EUKA</name>
<proteinExistence type="predicted"/>
<dbReference type="Gene3D" id="3.40.50.11500">
    <property type="match status" value="1"/>
</dbReference>
<dbReference type="Pfam" id="PF02141">
    <property type="entry name" value="DENN"/>
    <property type="match status" value="1"/>
</dbReference>
<dbReference type="InterPro" id="IPR043153">
    <property type="entry name" value="DENN_C"/>
</dbReference>
<dbReference type="SMART" id="SM00799">
    <property type="entry name" value="DENN"/>
    <property type="match status" value="1"/>
</dbReference>
<dbReference type="PROSITE" id="PS50211">
    <property type="entry name" value="DENN"/>
    <property type="match status" value="1"/>
</dbReference>